<evidence type="ECO:0000256" key="1">
    <source>
        <dbReference type="ARBA" id="ARBA00022730"/>
    </source>
</evidence>
<dbReference type="AlphaFoldDB" id="A0A5C5V4K3"/>
<evidence type="ECO:0000313" key="7">
    <source>
        <dbReference type="EMBL" id="TWT33261.1"/>
    </source>
</evidence>
<dbReference type="GO" id="GO:0008097">
    <property type="term" value="F:5S rRNA binding"/>
    <property type="evidence" value="ECO:0007669"/>
    <property type="project" value="TreeGrafter"/>
</dbReference>
<protein>
    <recommendedName>
        <fullName evidence="5">50S ribosomal protein L25</fullName>
    </recommendedName>
</protein>
<dbReference type="PANTHER" id="PTHR33284">
    <property type="entry name" value="RIBOSOMAL PROTEIN L25/GLN-TRNA SYNTHETASE, ANTI-CODON-BINDING DOMAIN-CONTAINING PROTEIN"/>
    <property type="match status" value="1"/>
</dbReference>
<dbReference type="Gene3D" id="2.40.240.10">
    <property type="entry name" value="Ribosomal Protein L25, Chain P"/>
    <property type="match status" value="1"/>
</dbReference>
<dbReference type="EMBL" id="SJPF01000003">
    <property type="protein sequence ID" value="TWT33261.1"/>
    <property type="molecule type" value="Genomic_DNA"/>
</dbReference>
<keyword evidence="1" id="KW-0699">rRNA-binding</keyword>
<name>A0A5C5V4K3_9BACT</name>
<dbReference type="InterPro" id="IPR011035">
    <property type="entry name" value="Ribosomal_bL25/Gln-tRNA_synth"/>
</dbReference>
<dbReference type="InterPro" id="IPR029751">
    <property type="entry name" value="Ribosomal_L25_dom"/>
</dbReference>
<dbReference type="Proteomes" id="UP000318878">
    <property type="component" value="Unassembled WGS sequence"/>
</dbReference>
<dbReference type="InterPro" id="IPR020930">
    <property type="entry name" value="Ribosomal_uL5_bac-type"/>
</dbReference>
<dbReference type="Pfam" id="PF01386">
    <property type="entry name" value="Ribosomal_L25p"/>
    <property type="match status" value="1"/>
</dbReference>
<evidence type="ECO:0000256" key="4">
    <source>
        <dbReference type="ARBA" id="ARBA00023274"/>
    </source>
</evidence>
<evidence type="ECO:0000259" key="6">
    <source>
        <dbReference type="Pfam" id="PF01386"/>
    </source>
</evidence>
<keyword evidence="2" id="KW-0694">RNA-binding</keyword>
<sequence>MAEVLNVKKRELTGKLNNRRLRNAGKIPAVLYGNGQESVSLEVCAEEFAAIVRHKVKNVELAGDATGAVVMRDIQWDTYGLEVQHIDFYR</sequence>
<dbReference type="GO" id="GO:0022625">
    <property type="term" value="C:cytosolic large ribosomal subunit"/>
    <property type="evidence" value="ECO:0007669"/>
    <property type="project" value="TreeGrafter"/>
</dbReference>
<dbReference type="OrthoDB" id="9790002at2"/>
<dbReference type="GO" id="GO:0006412">
    <property type="term" value="P:translation"/>
    <property type="evidence" value="ECO:0007669"/>
    <property type="project" value="InterPro"/>
</dbReference>
<reference evidence="7 8" key="1">
    <citation type="submission" date="2019-02" db="EMBL/GenBank/DDBJ databases">
        <title>Deep-cultivation of Planctomycetes and their phenomic and genomic characterization uncovers novel biology.</title>
        <authorList>
            <person name="Wiegand S."/>
            <person name="Jogler M."/>
            <person name="Boedeker C."/>
            <person name="Pinto D."/>
            <person name="Vollmers J."/>
            <person name="Rivas-Marin E."/>
            <person name="Kohn T."/>
            <person name="Peeters S.H."/>
            <person name="Heuer A."/>
            <person name="Rast P."/>
            <person name="Oberbeckmann S."/>
            <person name="Bunk B."/>
            <person name="Jeske O."/>
            <person name="Meyerdierks A."/>
            <person name="Storesund J.E."/>
            <person name="Kallscheuer N."/>
            <person name="Luecker S."/>
            <person name="Lage O.M."/>
            <person name="Pohl T."/>
            <person name="Merkel B.J."/>
            <person name="Hornburger P."/>
            <person name="Mueller R.-W."/>
            <person name="Bruemmer F."/>
            <person name="Labrenz M."/>
            <person name="Spormann A.M."/>
            <person name="Op Den Camp H."/>
            <person name="Overmann J."/>
            <person name="Amann R."/>
            <person name="Jetten M.S.M."/>
            <person name="Mascher T."/>
            <person name="Medema M.H."/>
            <person name="Devos D.P."/>
            <person name="Kaster A.-K."/>
            <person name="Ovreas L."/>
            <person name="Rohde M."/>
            <person name="Galperin M.Y."/>
            <person name="Jogler C."/>
        </authorList>
    </citation>
    <scope>NUCLEOTIDE SEQUENCE [LARGE SCALE GENOMIC DNA]</scope>
    <source>
        <strain evidence="7 8">Enr8</strain>
    </source>
</reference>
<evidence type="ECO:0000256" key="3">
    <source>
        <dbReference type="ARBA" id="ARBA00022980"/>
    </source>
</evidence>
<keyword evidence="4" id="KW-0687">Ribonucleoprotein</keyword>
<gene>
    <name evidence="7" type="primary">rplY</name>
    <name evidence="7" type="ORF">Enr8_30860</name>
</gene>
<dbReference type="PANTHER" id="PTHR33284:SF1">
    <property type="entry name" value="RIBOSOMAL PROTEIN L25_GLN-TRNA SYNTHETASE, ANTI-CODON-BINDING DOMAIN-CONTAINING PROTEIN"/>
    <property type="match status" value="1"/>
</dbReference>
<comment type="caution">
    <text evidence="7">The sequence shown here is derived from an EMBL/GenBank/DDBJ whole genome shotgun (WGS) entry which is preliminary data.</text>
</comment>
<proteinExistence type="predicted"/>
<evidence type="ECO:0000256" key="2">
    <source>
        <dbReference type="ARBA" id="ARBA00022884"/>
    </source>
</evidence>
<evidence type="ECO:0000256" key="5">
    <source>
        <dbReference type="ARBA" id="ARBA00035479"/>
    </source>
</evidence>
<accession>A0A5C5V4K3</accession>
<dbReference type="RefSeq" id="WP_146432970.1">
    <property type="nucleotide sequence ID" value="NZ_SJPF01000003.1"/>
</dbReference>
<dbReference type="GO" id="GO:0003735">
    <property type="term" value="F:structural constituent of ribosome"/>
    <property type="evidence" value="ECO:0007669"/>
    <property type="project" value="InterPro"/>
</dbReference>
<organism evidence="7 8">
    <name type="scientific">Blastopirellula retiformator</name>
    <dbReference type="NCBI Taxonomy" id="2527970"/>
    <lineage>
        <taxon>Bacteria</taxon>
        <taxon>Pseudomonadati</taxon>
        <taxon>Planctomycetota</taxon>
        <taxon>Planctomycetia</taxon>
        <taxon>Pirellulales</taxon>
        <taxon>Pirellulaceae</taxon>
        <taxon>Blastopirellula</taxon>
    </lineage>
</organism>
<dbReference type="CDD" id="cd00495">
    <property type="entry name" value="Ribosomal_L25_TL5_CTC"/>
    <property type="match status" value="1"/>
</dbReference>
<keyword evidence="8" id="KW-1185">Reference proteome</keyword>
<evidence type="ECO:0000313" key="8">
    <source>
        <dbReference type="Proteomes" id="UP000318878"/>
    </source>
</evidence>
<feature type="domain" description="Large ribosomal subunit protein bL25 L25" evidence="6">
    <location>
        <begin position="5"/>
        <end position="88"/>
    </location>
</feature>
<dbReference type="InterPro" id="IPR020056">
    <property type="entry name" value="Rbsml_bL25/Gln-tRNA_synth_N"/>
</dbReference>
<keyword evidence="3 7" id="KW-0689">Ribosomal protein</keyword>
<dbReference type="SUPFAM" id="SSF50715">
    <property type="entry name" value="Ribosomal protein L25-like"/>
    <property type="match status" value="1"/>
</dbReference>